<dbReference type="AlphaFoldDB" id="A0A097ELF8"/>
<dbReference type="HOGENOM" id="CLU_1460406_0_0_5"/>
<geneLocation type="plasmid" evidence="1 2">
    <name>STP1</name>
</geneLocation>
<keyword evidence="1" id="KW-0614">Plasmid</keyword>
<keyword evidence="2" id="KW-1185">Reference proteome</keyword>
<organism evidence="1 2">
    <name type="scientific">Sphingomonas taxi</name>
    <dbReference type="NCBI Taxonomy" id="1549858"/>
    <lineage>
        <taxon>Bacteria</taxon>
        <taxon>Pseudomonadati</taxon>
        <taxon>Pseudomonadota</taxon>
        <taxon>Alphaproteobacteria</taxon>
        <taxon>Sphingomonadales</taxon>
        <taxon>Sphingomonadaceae</taxon>
        <taxon>Sphingomonas</taxon>
    </lineage>
</organism>
<sequence>MAIGSERRVAAVAAARDAEPSVRAALLAEAAGWRPADVPPRAAIGLAALWLRQAGAAVPPGSDRASLAHARAMLAVADAGRPDAAATLLLHSQLAIAPGDHPTPVSLRAFIASYAAAPFLTAEGFWRAAYAARYWRDLPAATQEAAVAEAAWLAALDGRFNDRLVDIMGGSPMSVRFALRVQPKP</sequence>
<dbReference type="Proteomes" id="UP000033200">
    <property type="component" value="Plasmid STP1"/>
</dbReference>
<dbReference type="EMBL" id="CP009572">
    <property type="protein sequence ID" value="AIT08404.1"/>
    <property type="molecule type" value="Genomic_DNA"/>
</dbReference>
<dbReference type="KEGG" id="stax:MC45_17930"/>
<protein>
    <submittedName>
        <fullName evidence="1">Uncharacterized protein</fullName>
    </submittedName>
</protein>
<dbReference type="eggNOG" id="ENOG5031CB7">
    <property type="taxonomic scope" value="Bacteria"/>
</dbReference>
<reference evidence="1 2" key="1">
    <citation type="submission" date="2014-09" db="EMBL/GenBank/DDBJ databases">
        <title>Using Illumina technology Improving SMRT sequencing Genome Assembly by RASTools.</title>
        <authorList>
            <person name="Zhou Y."/>
            <person name="Ma T."/>
            <person name="Liu T."/>
        </authorList>
    </citation>
    <scope>NUCLEOTIDE SEQUENCE [LARGE SCALE GENOMIC DNA]</scope>
    <source>
        <strain evidence="1 2">ATCC 55669</strain>
        <plasmid evidence="2">Plasmid STP1</plasmid>
    </source>
</reference>
<evidence type="ECO:0000313" key="1">
    <source>
        <dbReference type="EMBL" id="AIT08404.1"/>
    </source>
</evidence>
<evidence type="ECO:0000313" key="2">
    <source>
        <dbReference type="Proteomes" id="UP000033200"/>
    </source>
</evidence>
<proteinExistence type="predicted"/>
<name>A0A097ELF8_9SPHN</name>
<accession>A0A097ELF8</accession>
<gene>
    <name evidence="1" type="ORF">MC45_17930</name>
</gene>